<keyword evidence="1" id="KW-1133">Transmembrane helix</keyword>
<name>A0ABQ6H1V2_9GAMM</name>
<sequence>MKLSSDNLKMISIYLTSAIISIVMFQVVIA</sequence>
<keyword evidence="3" id="KW-1185">Reference proteome</keyword>
<accession>A0ABQ6H1V2</accession>
<dbReference type="EMBL" id="BSSU01000004">
    <property type="protein sequence ID" value="GLX81547.1"/>
    <property type="molecule type" value="Genomic_DNA"/>
</dbReference>
<feature type="transmembrane region" description="Helical" evidence="1">
    <location>
        <begin position="12"/>
        <end position="29"/>
    </location>
</feature>
<comment type="caution">
    <text evidence="2">The sequence shown here is derived from an EMBL/GenBank/DDBJ whole genome shotgun (WGS) entry which is preliminary data.</text>
</comment>
<organism evidence="2 3">
    <name type="scientific">Thalassotalea eurytherma</name>
    <dbReference type="NCBI Taxonomy" id="1144278"/>
    <lineage>
        <taxon>Bacteria</taxon>
        <taxon>Pseudomonadati</taxon>
        <taxon>Pseudomonadota</taxon>
        <taxon>Gammaproteobacteria</taxon>
        <taxon>Alteromonadales</taxon>
        <taxon>Colwelliaceae</taxon>
        <taxon>Thalassotalea</taxon>
    </lineage>
</organism>
<keyword evidence="1" id="KW-0472">Membrane</keyword>
<reference evidence="2 3" key="1">
    <citation type="submission" date="2023-03" db="EMBL/GenBank/DDBJ databases">
        <title>Draft genome sequence of Thalassotalea eurytherma JCM 18482T.</title>
        <authorList>
            <person name="Sawabe T."/>
        </authorList>
    </citation>
    <scope>NUCLEOTIDE SEQUENCE [LARGE SCALE GENOMIC DNA]</scope>
    <source>
        <strain evidence="2 3">JCM 18482</strain>
    </source>
</reference>
<evidence type="ECO:0000313" key="3">
    <source>
        <dbReference type="Proteomes" id="UP001157133"/>
    </source>
</evidence>
<dbReference type="Proteomes" id="UP001157133">
    <property type="component" value="Unassembled WGS sequence"/>
</dbReference>
<gene>
    <name evidence="2" type="ORF">theurythT_09990</name>
</gene>
<keyword evidence="1" id="KW-0812">Transmembrane</keyword>
<evidence type="ECO:0000256" key="1">
    <source>
        <dbReference type="SAM" id="Phobius"/>
    </source>
</evidence>
<proteinExistence type="predicted"/>
<protein>
    <submittedName>
        <fullName evidence="2">Uncharacterized protein</fullName>
    </submittedName>
</protein>
<evidence type="ECO:0000313" key="2">
    <source>
        <dbReference type="EMBL" id="GLX81547.1"/>
    </source>
</evidence>